<dbReference type="RefSeq" id="WP_138951811.1">
    <property type="nucleotide sequence ID" value="NZ_CP040749.1"/>
</dbReference>
<dbReference type="AlphaFoldDB" id="A0A5B7TWC2"/>
<evidence type="ECO:0000256" key="2">
    <source>
        <dbReference type="ARBA" id="ARBA00022692"/>
    </source>
</evidence>
<feature type="transmembrane region" description="Helical" evidence="5">
    <location>
        <begin position="60"/>
        <end position="80"/>
    </location>
</feature>
<dbReference type="GO" id="GO:0051119">
    <property type="term" value="F:sugar transmembrane transporter activity"/>
    <property type="evidence" value="ECO:0007669"/>
    <property type="project" value="InterPro"/>
</dbReference>
<evidence type="ECO:0000256" key="4">
    <source>
        <dbReference type="ARBA" id="ARBA00023136"/>
    </source>
</evidence>
<dbReference type="GO" id="GO:0016020">
    <property type="term" value="C:membrane"/>
    <property type="evidence" value="ECO:0007669"/>
    <property type="project" value="UniProtKB-SubCell"/>
</dbReference>
<dbReference type="EMBL" id="CP040749">
    <property type="protein sequence ID" value="QCX40640.1"/>
    <property type="molecule type" value="Genomic_DNA"/>
</dbReference>
<organism evidence="6 7">
    <name type="scientific">Aureibaculum algae</name>
    <dbReference type="NCBI Taxonomy" id="2584122"/>
    <lineage>
        <taxon>Bacteria</taxon>
        <taxon>Pseudomonadati</taxon>
        <taxon>Bacteroidota</taxon>
        <taxon>Flavobacteriia</taxon>
        <taxon>Flavobacteriales</taxon>
        <taxon>Flavobacteriaceae</taxon>
        <taxon>Aureibaculum</taxon>
    </lineage>
</organism>
<dbReference type="NCBIfam" id="NF037968">
    <property type="entry name" value="SemiSWEET_2"/>
    <property type="match status" value="1"/>
</dbReference>
<dbReference type="Pfam" id="PF04193">
    <property type="entry name" value="PQ-loop"/>
    <property type="match status" value="1"/>
</dbReference>
<sequence length="85" mass="9426">MIASIEILGLLAGGLTTASFVPQVYKTYKSKSADSLSLTMYAVFFVGIILWLIYGIYVNSIAMMVTNSITAVLSLMLIYFKLRFK</sequence>
<dbReference type="SMART" id="SM00679">
    <property type="entry name" value="CTNS"/>
    <property type="match status" value="1"/>
</dbReference>
<gene>
    <name evidence="6" type="ORF">FF125_20165</name>
</gene>
<dbReference type="KEGG" id="fbe:FF125_20165"/>
<dbReference type="InterPro" id="IPR006603">
    <property type="entry name" value="PQ-loop_rpt"/>
</dbReference>
<dbReference type="InterPro" id="IPR047662">
    <property type="entry name" value="SemiSWEET"/>
</dbReference>
<reference evidence="6 7" key="1">
    <citation type="submission" date="2019-05" db="EMBL/GenBank/DDBJ databases">
        <title>Algicella ahnfeltiae gen. nov., sp. nov., a novel marine bacterium of the family Flavobacteriaceae isolated from a red alga.</title>
        <authorList>
            <person name="Nedashkovskaya O.I."/>
            <person name="Kukhlevskiy A.D."/>
            <person name="Kim S.-G."/>
            <person name="Zhukova N.V."/>
            <person name="Mikhailov V.V."/>
        </authorList>
    </citation>
    <scope>NUCLEOTIDE SEQUENCE [LARGE SCALE GENOMIC DNA]</scope>
    <source>
        <strain evidence="6 7">10Alg115</strain>
    </source>
</reference>
<evidence type="ECO:0008006" key="8">
    <source>
        <dbReference type="Google" id="ProtNLM"/>
    </source>
</evidence>
<name>A0A5B7TWC2_9FLAO</name>
<evidence type="ECO:0000256" key="1">
    <source>
        <dbReference type="ARBA" id="ARBA00004141"/>
    </source>
</evidence>
<dbReference type="Gene3D" id="1.20.1280.290">
    <property type="match status" value="1"/>
</dbReference>
<dbReference type="OrthoDB" id="122062at2"/>
<protein>
    <recommendedName>
        <fullName evidence="8">Glutathione synthetase</fullName>
    </recommendedName>
</protein>
<keyword evidence="2 5" id="KW-0812">Transmembrane</keyword>
<keyword evidence="7" id="KW-1185">Reference proteome</keyword>
<accession>A0A5B7TWC2</accession>
<evidence type="ECO:0000313" key="6">
    <source>
        <dbReference type="EMBL" id="QCX40640.1"/>
    </source>
</evidence>
<evidence type="ECO:0000313" key="7">
    <source>
        <dbReference type="Proteomes" id="UP000306229"/>
    </source>
</evidence>
<evidence type="ECO:0000256" key="3">
    <source>
        <dbReference type="ARBA" id="ARBA00022989"/>
    </source>
</evidence>
<dbReference type="Proteomes" id="UP000306229">
    <property type="component" value="Chromosome"/>
</dbReference>
<keyword evidence="4 5" id="KW-0472">Membrane</keyword>
<comment type="subcellular location">
    <subcellularLocation>
        <location evidence="1">Membrane</location>
        <topology evidence="1">Multi-pass membrane protein</topology>
    </subcellularLocation>
</comment>
<keyword evidence="3 5" id="KW-1133">Transmembrane helix</keyword>
<evidence type="ECO:0000256" key="5">
    <source>
        <dbReference type="SAM" id="Phobius"/>
    </source>
</evidence>
<proteinExistence type="predicted"/>
<feature type="transmembrane region" description="Helical" evidence="5">
    <location>
        <begin position="36"/>
        <end position="54"/>
    </location>
</feature>